<protein>
    <submittedName>
        <fullName evidence="4">Acyl_transf_3 domain-containing protein</fullName>
    </submittedName>
</protein>
<dbReference type="EMBL" id="UZAD01000907">
    <property type="protein sequence ID" value="VDN84543.1"/>
    <property type="molecule type" value="Genomic_DNA"/>
</dbReference>
<keyword evidence="1" id="KW-1133">Transmembrane helix</keyword>
<name>A0A0N4T5A6_BRUPA</name>
<accession>A0A0N4T5A6</accession>
<dbReference type="WBParaSite" id="BPAG_0000338701-mRNA-1">
    <property type="protein sequence ID" value="BPAG_0000338701-mRNA-1"/>
    <property type="gene ID" value="BPAG_0000338701"/>
</dbReference>
<proteinExistence type="predicted"/>
<sequence>MISQQDDELLLNPVVFRILLFGSFFFVTPHFLVTFFWYVIFDQMAQGTKVLTVDRYCYFLSVQFFKGKVFYVFAFLSCSLALFYRRVGGKKRQMDPQLIVDQLVSSLLVGACISTLQLPFNRISCILCMGAVPTEG</sequence>
<dbReference type="AlphaFoldDB" id="A0A0N4T5A6"/>
<evidence type="ECO:0000313" key="4">
    <source>
        <dbReference type="WBParaSite" id="BPAG_0000338701-mRNA-1"/>
    </source>
</evidence>
<feature type="transmembrane region" description="Helical" evidence="1">
    <location>
        <begin position="18"/>
        <end position="40"/>
    </location>
</feature>
<reference evidence="4" key="1">
    <citation type="submission" date="2017-02" db="UniProtKB">
        <authorList>
            <consortium name="WormBaseParasite"/>
        </authorList>
    </citation>
    <scope>IDENTIFICATION</scope>
</reference>
<keyword evidence="3" id="KW-1185">Reference proteome</keyword>
<reference evidence="2 3" key="2">
    <citation type="submission" date="2018-11" db="EMBL/GenBank/DDBJ databases">
        <authorList>
            <consortium name="Pathogen Informatics"/>
        </authorList>
    </citation>
    <scope>NUCLEOTIDE SEQUENCE [LARGE SCALE GENOMIC DNA]</scope>
</reference>
<dbReference type="Proteomes" id="UP000278627">
    <property type="component" value="Unassembled WGS sequence"/>
</dbReference>
<keyword evidence="1" id="KW-0812">Transmembrane</keyword>
<organism evidence="4">
    <name type="scientific">Brugia pahangi</name>
    <name type="common">Filarial nematode worm</name>
    <dbReference type="NCBI Taxonomy" id="6280"/>
    <lineage>
        <taxon>Eukaryota</taxon>
        <taxon>Metazoa</taxon>
        <taxon>Ecdysozoa</taxon>
        <taxon>Nematoda</taxon>
        <taxon>Chromadorea</taxon>
        <taxon>Rhabditida</taxon>
        <taxon>Spirurina</taxon>
        <taxon>Spiruromorpha</taxon>
        <taxon>Filarioidea</taxon>
        <taxon>Onchocercidae</taxon>
        <taxon>Brugia</taxon>
    </lineage>
</organism>
<evidence type="ECO:0000256" key="1">
    <source>
        <dbReference type="SAM" id="Phobius"/>
    </source>
</evidence>
<feature type="transmembrane region" description="Helical" evidence="1">
    <location>
        <begin position="69"/>
        <end position="87"/>
    </location>
</feature>
<keyword evidence="1" id="KW-0472">Membrane</keyword>
<evidence type="ECO:0000313" key="2">
    <source>
        <dbReference type="EMBL" id="VDN84543.1"/>
    </source>
</evidence>
<evidence type="ECO:0000313" key="3">
    <source>
        <dbReference type="Proteomes" id="UP000278627"/>
    </source>
</evidence>
<gene>
    <name evidence="2" type="ORF">BPAG_LOCUS3357</name>
</gene>